<dbReference type="InterPro" id="IPR002223">
    <property type="entry name" value="Kunitz_BPTI"/>
</dbReference>
<reference evidence="3 4" key="2">
    <citation type="journal article" date="2011" name="PLoS Genet.">
        <title>Caenorhabditis briggsae recombinant inbred line genotypes reveal inter-strain incompatibility and the evolution of recombination.</title>
        <authorList>
            <person name="Ross J.A."/>
            <person name="Koboldt D.C."/>
            <person name="Staisch J.E."/>
            <person name="Chamberlin H.M."/>
            <person name="Gupta B.P."/>
            <person name="Miller R.D."/>
            <person name="Baird S.E."/>
            <person name="Haag E.S."/>
        </authorList>
    </citation>
    <scope>NUCLEOTIDE SEQUENCE [LARGE SCALE GENOMIC DNA]</scope>
    <source>
        <strain evidence="3 4">AF16</strain>
    </source>
</reference>
<dbReference type="eggNOG" id="KOG4295">
    <property type="taxonomic scope" value="Eukaryota"/>
</dbReference>
<dbReference type="RefSeq" id="XP_045097737.1">
    <property type="nucleotide sequence ID" value="XM_045237399.1"/>
</dbReference>
<evidence type="ECO:0000256" key="1">
    <source>
        <dbReference type="SAM" id="SignalP"/>
    </source>
</evidence>
<dbReference type="SUPFAM" id="SSF57362">
    <property type="entry name" value="BPTI-like"/>
    <property type="match status" value="1"/>
</dbReference>
<evidence type="ECO:0000313" key="3">
    <source>
        <dbReference type="EMBL" id="CAP39541.2"/>
    </source>
</evidence>
<feature type="signal peptide" evidence="1">
    <location>
        <begin position="1"/>
        <end position="20"/>
    </location>
</feature>
<keyword evidence="1" id="KW-0732">Signal</keyword>
<keyword evidence="4" id="KW-1185">Reference proteome</keyword>
<sequence length="162" mass="18278">MVSTSIQILLLFSSISAVWSVNCRQEKDTGVNCDNNPITIKFYFDMRTNVCQPLFYRGCAGNDNRFDSRDECTAACLMCANFQPMPKSTQKLRNATMDAQQDTDAQRKTSVAPTKIMFAHFQHLPEQNDLHLNIMEDTLINLALKIVYGSRISVKEAISITS</sequence>
<organism evidence="3 4">
    <name type="scientific">Caenorhabditis briggsae</name>
    <dbReference type="NCBI Taxonomy" id="6238"/>
    <lineage>
        <taxon>Eukaryota</taxon>
        <taxon>Metazoa</taxon>
        <taxon>Ecdysozoa</taxon>
        <taxon>Nematoda</taxon>
        <taxon>Chromadorea</taxon>
        <taxon>Rhabditida</taxon>
        <taxon>Rhabditina</taxon>
        <taxon>Rhabditomorpha</taxon>
        <taxon>Rhabditoidea</taxon>
        <taxon>Rhabditidae</taxon>
        <taxon>Peloderinae</taxon>
        <taxon>Caenorhabditis</taxon>
    </lineage>
</organism>
<dbReference type="PANTHER" id="PTHR47248">
    <property type="entry name" value="PROTEIN CBG06772"/>
    <property type="match status" value="1"/>
</dbReference>
<dbReference type="InterPro" id="IPR036880">
    <property type="entry name" value="Kunitz_BPTI_sf"/>
</dbReference>
<evidence type="ECO:0000313" key="5">
    <source>
        <dbReference type="WormBase" id="CBG23496"/>
    </source>
</evidence>
<dbReference type="InterPro" id="IPR052861">
    <property type="entry name" value="BPTI/Kunitz_domain"/>
</dbReference>
<dbReference type="CTD" id="8578762"/>
<feature type="chain" id="PRO_5002734273" evidence="1">
    <location>
        <begin position="21"/>
        <end position="162"/>
    </location>
</feature>
<dbReference type="GO" id="GO:0005615">
    <property type="term" value="C:extracellular space"/>
    <property type="evidence" value="ECO:0000318"/>
    <property type="project" value="GO_Central"/>
</dbReference>
<dbReference type="EMBL" id="HE601533">
    <property type="protein sequence ID" value="CAP39541.2"/>
    <property type="molecule type" value="Genomic_DNA"/>
</dbReference>
<dbReference type="Pfam" id="PF00014">
    <property type="entry name" value="Kunitz_BPTI"/>
    <property type="match status" value="1"/>
</dbReference>
<evidence type="ECO:0000259" key="2">
    <source>
        <dbReference type="PROSITE" id="PS50279"/>
    </source>
</evidence>
<dbReference type="InParanoid" id="A8Y3S2"/>
<dbReference type="SMART" id="SM00131">
    <property type="entry name" value="KU"/>
    <property type="match status" value="1"/>
</dbReference>
<proteinExistence type="predicted"/>
<dbReference type="PANTHER" id="PTHR47248:SF9">
    <property type="entry name" value="BPTI_KUNITZ INHIBITOR DOMAIN-CONTAINING PROTEIN"/>
    <property type="match status" value="1"/>
</dbReference>
<dbReference type="WormBase" id="CBG23496">
    <property type="protein sequence ID" value="CBP12451"/>
    <property type="gene ID" value="WBGene00041846"/>
</dbReference>
<feature type="domain" description="BPTI/Kunitz inhibitor" evidence="2">
    <location>
        <begin position="23"/>
        <end position="76"/>
    </location>
</feature>
<accession>A8Y3S2</accession>
<dbReference type="KEGG" id="cbr:CBG_23496"/>
<dbReference type="GeneID" id="8578762"/>
<dbReference type="HOGENOM" id="CLU_1636933_0_0_1"/>
<evidence type="ECO:0000313" key="4">
    <source>
        <dbReference type="Proteomes" id="UP000008549"/>
    </source>
</evidence>
<dbReference type="AlphaFoldDB" id="A8Y3S2"/>
<dbReference type="PROSITE" id="PS50279">
    <property type="entry name" value="BPTI_KUNITZ_2"/>
    <property type="match status" value="1"/>
</dbReference>
<dbReference type="Gene3D" id="4.10.410.10">
    <property type="entry name" value="Pancreatic trypsin inhibitor Kunitz domain"/>
    <property type="match status" value="1"/>
</dbReference>
<dbReference type="STRING" id="6238.A8Y3S2"/>
<reference evidence="3 4" key="1">
    <citation type="journal article" date="2003" name="PLoS Biol.">
        <title>The genome sequence of Caenorhabditis briggsae: a platform for comparative genomics.</title>
        <authorList>
            <person name="Stein L.D."/>
            <person name="Bao Z."/>
            <person name="Blasiar D."/>
            <person name="Blumenthal T."/>
            <person name="Brent M.R."/>
            <person name="Chen N."/>
            <person name="Chinwalla A."/>
            <person name="Clarke L."/>
            <person name="Clee C."/>
            <person name="Coghlan A."/>
            <person name="Coulson A."/>
            <person name="D'Eustachio P."/>
            <person name="Fitch D.H."/>
            <person name="Fulton L.A."/>
            <person name="Fulton R.E."/>
            <person name="Griffiths-Jones S."/>
            <person name="Harris T.W."/>
            <person name="Hillier L.W."/>
            <person name="Kamath R."/>
            <person name="Kuwabara P.E."/>
            <person name="Mardis E.R."/>
            <person name="Marra M.A."/>
            <person name="Miner T.L."/>
            <person name="Minx P."/>
            <person name="Mullikin J.C."/>
            <person name="Plumb R.W."/>
            <person name="Rogers J."/>
            <person name="Schein J.E."/>
            <person name="Sohrmann M."/>
            <person name="Spieth J."/>
            <person name="Stajich J.E."/>
            <person name="Wei C."/>
            <person name="Willey D."/>
            <person name="Wilson R.K."/>
            <person name="Durbin R."/>
            <person name="Waterston R.H."/>
        </authorList>
    </citation>
    <scope>NUCLEOTIDE SEQUENCE [LARGE SCALE GENOMIC DNA]</scope>
    <source>
        <strain evidence="3 4">AF16</strain>
    </source>
</reference>
<dbReference type="CDD" id="cd00109">
    <property type="entry name" value="Kunitz-type"/>
    <property type="match status" value="1"/>
</dbReference>
<name>A8Y3S2_CAEBR</name>
<dbReference type="GO" id="GO:0004867">
    <property type="term" value="F:serine-type endopeptidase inhibitor activity"/>
    <property type="evidence" value="ECO:0000318"/>
    <property type="project" value="GO_Central"/>
</dbReference>
<protein>
    <submittedName>
        <fullName evidence="3">Protein CBG23496</fullName>
    </submittedName>
</protein>
<dbReference type="Proteomes" id="UP000008549">
    <property type="component" value="Unassembled WGS sequence"/>
</dbReference>
<gene>
    <name evidence="3 5" type="ORF">CBG23496</name>
    <name evidence="3" type="ORF">CBG_23496</name>
</gene>